<name>A0A0M7BFC9_9RHOB</name>
<keyword evidence="5" id="KW-0862">Zinc</keyword>
<evidence type="ECO:0000256" key="6">
    <source>
        <dbReference type="SAM" id="Phobius"/>
    </source>
</evidence>
<keyword evidence="4 6" id="KW-0472">Membrane</keyword>
<dbReference type="OrthoDB" id="9813689at2"/>
<accession>A0A0M7BFC9</accession>
<sequence length="223" mass="23713">MTARDAVPTDAINRPYTRAERLSDALVHLAGLVLALAAVPVLITFTVLWRGDAAGVTGVAIYGTTLIAMLSASLAYNHVPNPAWSDRLRRLDLSAIYLKIAGTVTPFVLLSGTGTTFLVAMWVAAGVATVTTFLRRRRSTALSMAIGLGMGWAVLVGGGEVIATTSWTVFALMLAGGILYSLGTPFLVLERLRFHTAIWHGFVVAASVVFFVAIFLHAAMIPI</sequence>
<feature type="transmembrane region" description="Helical" evidence="6">
    <location>
        <begin position="169"/>
        <end position="189"/>
    </location>
</feature>
<dbReference type="AlphaFoldDB" id="A0A0M7BFC9"/>
<organism evidence="7 8">
    <name type="scientific">Jannaschia seosinensis</name>
    <dbReference type="NCBI Taxonomy" id="313367"/>
    <lineage>
        <taxon>Bacteria</taxon>
        <taxon>Pseudomonadati</taxon>
        <taxon>Pseudomonadota</taxon>
        <taxon>Alphaproteobacteria</taxon>
        <taxon>Rhodobacterales</taxon>
        <taxon>Roseobacteraceae</taxon>
        <taxon>Jannaschia</taxon>
    </lineage>
</organism>
<dbReference type="GO" id="GO:0016020">
    <property type="term" value="C:membrane"/>
    <property type="evidence" value="ECO:0007669"/>
    <property type="project" value="UniProtKB-SubCell"/>
</dbReference>
<feature type="binding site" evidence="5">
    <location>
        <position position="200"/>
    </location>
    <ligand>
        <name>Zn(2+)</name>
        <dbReference type="ChEBI" id="CHEBI:29105"/>
    </ligand>
</feature>
<feature type="transmembrane region" description="Helical" evidence="6">
    <location>
        <begin position="141"/>
        <end position="163"/>
    </location>
</feature>
<feature type="transmembrane region" description="Helical" evidence="6">
    <location>
        <begin position="25"/>
        <end position="47"/>
    </location>
</feature>
<dbReference type="STRING" id="313367.JSE7799_03348"/>
<feature type="transmembrane region" description="Helical" evidence="6">
    <location>
        <begin position="201"/>
        <end position="221"/>
    </location>
</feature>
<reference evidence="7 8" key="1">
    <citation type="submission" date="2015-09" db="EMBL/GenBank/DDBJ databases">
        <authorList>
            <person name="Jackson K.R."/>
            <person name="Lunt B.L."/>
            <person name="Fisher J.N.B."/>
            <person name="Gardner A.V."/>
            <person name="Bailey M.E."/>
            <person name="Deus L.M."/>
            <person name="Earl A.S."/>
            <person name="Gibby P.D."/>
            <person name="Hartmann K.A."/>
            <person name="Liu J.E."/>
            <person name="Manci A.M."/>
            <person name="Nielsen D.A."/>
            <person name="Solomon M.B."/>
            <person name="Breakwell D.P."/>
            <person name="Burnett S.H."/>
            <person name="Grose J.H."/>
        </authorList>
    </citation>
    <scope>NUCLEOTIDE SEQUENCE [LARGE SCALE GENOMIC DNA]</scope>
    <source>
        <strain evidence="7 8">CECT 7799</strain>
    </source>
</reference>
<evidence type="ECO:0000256" key="4">
    <source>
        <dbReference type="ARBA" id="ARBA00023136"/>
    </source>
</evidence>
<evidence type="ECO:0000256" key="2">
    <source>
        <dbReference type="ARBA" id="ARBA00022692"/>
    </source>
</evidence>
<keyword evidence="5" id="KW-0479">Metal-binding</keyword>
<protein>
    <submittedName>
        <fullName evidence="7">Hemolysin</fullName>
    </submittedName>
</protein>
<keyword evidence="2 6" id="KW-0812">Transmembrane</keyword>
<dbReference type="RefSeq" id="WP_055664627.1">
    <property type="nucleotide sequence ID" value="NZ_CYPR01000225.1"/>
</dbReference>
<feature type="transmembrane region" description="Helical" evidence="6">
    <location>
        <begin position="116"/>
        <end position="134"/>
    </location>
</feature>
<dbReference type="GO" id="GO:0046872">
    <property type="term" value="F:metal ion binding"/>
    <property type="evidence" value="ECO:0007669"/>
    <property type="project" value="UniProtKB-KW"/>
</dbReference>
<feature type="transmembrane region" description="Helical" evidence="6">
    <location>
        <begin position="91"/>
        <end position="110"/>
    </location>
</feature>
<evidence type="ECO:0000256" key="5">
    <source>
        <dbReference type="PIRSR" id="PIRSR604254-1"/>
    </source>
</evidence>
<keyword evidence="8" id="KW-1185">Reference proteome</keyword>
<dbReference type="Proteomes" id="UP000049455">
    <property type="component" value="Unassembled WGS sequence"/>
</dbReference>
<evidence type="ECO:0000256" key="3">
    <source>
        <dbReference type="ARBA" id="ARBA00022989"/>
    </source>
</evidence>
<feature type="transmembrane region" description="Helical" evidence="6">
    <location>
        <begin position="59"/>
        <end position="79"/>
    </location>
</feature>
<dbReference type="EMBL" id="CYPR01000225">
    <property type="protein sequence ID" value="CUH40613.1"/>
    <property type="molecule type" value="Genomic_DNA"/>
</dbReference>
<gene>
    <name evidence="7" type="ORF">JSE7799_03348</name>
</gene>
<evidence type="ECO:0000313" key="7">
    <source>
        <dbReference type="EMBL" id="CUH40613.1"/>
    </source>
</evidence>
<dbReference type="InterPro" id="IPR004254">
    <property type="entry name" value="AdipoR/HlyIII-related"/>
</dbReference>
<proteinExistence type="predicted"/>
<comment type="subcellular location">
    <subcellularLocation>
        <location evidence="1">Membrane</location>
        <topology evidence="1">Multi-pass membrane protein</topology>
    </subcellularLocation>
</comment>
<evidence type="ECO:0000313" key="8">
    <source>
        <dbReference type="Proteomes" id="UP000049455"/>
    </source>
</evidence>
<dbReference type="Pfam" id="PF03006">
    <property type="entry name" value="HlyIII"/>
    <property type="match status" value="1"/>
</dbReference>
<evidence type="ECO:0000256" key="1">
    <source>
        <dbReference type="ARBA" id="ARBA00004141"/>
    </source>
</evidence>
<keyword evidence="3 6" id="KW-1133">Transmembrane helix</keyword>